<name>A0AAE0KS97_9CHLO</name>
<comment type="caution">
    <text evidence="2">The sequence shown here is derived from an EMBL/GenBank/DDBJ whole genome shotgun (WGS) entry which is preliminary data.</text>
</comment>
<feature type="non-terminal residue" evidence="2">
    <location>
        <position position="419"/>
    </location>
</feature>
<dbReference type="InterPro" id="IPR007695">
    <property type="entry name" value="DNA_mismatch_repair_MutS-lik_N"/>
</dbReference>
<proteinExistence type="predicted"/>
<protein>
    <submittedName>
        <fullName evidence="2">DNA mismatch repair ATPase msh1</fullName>
    </submittedName>
</protein>
<feature type="domain" description="DNA mismatch repair protein MutS-like N-terminal" evidence="1">
    <location>
        <begin position="131"/>
        <end position="229"/>
    </location>
</feature>
<reference evidence="2 3" key="1">
    <citation type="journal article" date="2015" name="Genome Biol. Evol.">
        <title>Comparative Genomics of a Bacterivorous Green Alga Reveals Evolutionary Causalities and Consequences of Phago-Mixotrophic Mode of Nutrition.</title>
        <authorList>
            <person name="Burns J.A."/>
            <person name="Paasch A."/>
            <person name="Narechania A."/>
            <person name="Kim E."/>
        </authorList>
    </citation>
    <scope>NUCLEOTIDE SEQUENCE [LARGE SCALE GENOMIC DNA]</scope>
    <source>
        <strain evidence="2 3">PLY_AMNH</strain>
    </source>
</reference>
<evidence type="ECO:0000313" key="3">
    <source>
        <dbReference type="Proteomes" id="UP001190700"/>
    </source>
</evidence>
<organism evidence="2 3">
    <name type="scientific">Cymbomonas tetramitiformis</name>
    <dbReference type="NCBI Taxonomy" id="36881"/>
    <lineage>
        <taxon>Eukaryota</taxon>
        <taxon>Viridiplantae</taxon>
        <taxon>Chlorophyta</taxon>
        <taxon>Pyramimonadophyceae</taxon>
        <taxon>Pyramimonadales</taxon>
        <taxon>Pyramimonadaceae</taxon>
        <taxon>Cymbomonas</taxon>
    </lineage>
</organism>
<dbReference type="PANTHER" id="PTHR48448">
    <property type="entry name" value="MUTL PROTEIN ISOFORM 1"/>
    <property type="match status" value="1"/>
</dbReference>
<sequence>MMRSLQRVVVCGSRLQLGPAQTLLWKTVLRKRNFTGGFLRSTYDSPRHRRLGSLVLATDAALRGGEASSGRRNLSRTSSLRNYDKEYWAREMDKVERPAARNLLARLDFTDPLGVNFELKGAAKGKNTLYDFVTTVKRLHPRKVVLLQVGDFFEAMGYDAVMLVQYCSLNPMGTTGVPRAGCPLQNLRRTLDDLTSSGFSVAVCQEAPEAYGARPKRKTRFVSGIVTPASPEYIHDLVHSAHEPGFTEQRRIVGLSATVRGYCMAFVDPDTRLCTLTDGLTSEAVLSRLQAGGCAEPVYVHASVRHLQEGRQRWEQGALGTALASMTKVAYAGPRPAERLLELIRLDLSMDPSTSFKVAAPLPPPCRCQEGTEADVCARNGSHVPQSACSSPRSPSYAVTKASTSSRPRALYLETAKNM</sequence>
<dbReference type="Pfam" id="PF01624">
    <property type="entry name" value="MutS_I"/>
    <property type="match status" value="1"/>
</dbReference>
<dbReference type="GO" id="GO:0006298">
    <property type="term" value="P:mismatch repair"/>
    <property type="evidence" value="ECO:0007669"/>
    <property type="project" value="InterPro"/>
</dbReference>
<accession>A0AAE0KS97</accession>
<dbReference type="GO" id="GO:0030983">
    <property type="term" value="F:mismatched DNA binding"/>
    <property type="evidence" value="ECO:0007669"/>
    <property type="project" value="InterPro"/>
</dbReference>
<keyword evidence="3" id="KW-1185">Reference proteome</keyword>
<dbReference type="Gene3D" id="3.40.1170.10">
    <property type="entry name" value="DNA repair protein MutS, domain I"/>
    <property type="match status" value="1"/>
</dbReference>
<dbReference type="Proteomes" id="UP001190700">
    <property type="component" value="Unassembled WGS sequence"/>
</dbReference>
<dbReference type="SUPFAM" id="SSF55271">
    <property type="entry name" value="DNA repair protein MutS, domain I"/>
    <property type="match status" value="1"/>
</dbReference>
<gene>
    <name evidence="2" type="ORF">CYMTET_32090</name>
</gene>
<dbReference type="EMBL" id="LGRX02019186">
    <property type="protein sequence ID" value="KAK3258887.1"/>
    <property type="molecule type" value="Genomic_DNA"/>
</dbReference>
<dbReference type="PANTHER" id="PTHR48448:SF1">
    <property type="entry name" value="MUTL PROTEIN ISOFORM 1"/>
    <property type="match status" value="1"/>
</dbReference>
<evidence type="ECO:0000313" key="2">
    <source>
        <dbReference type="EMBL" id="KAK3258887.1"/>
    </source>
</evidence>
<evidence type="ECO:0000259" key="1">
    <source>
        <dbReference type="Pfam" id="PF01624"/>
    </source>
</evidence>
<dbReference type="GO" id="GO:0005524">
    <property type="term" value="F:ATP binding"/>
    <property type="evidence" value="ECO:0007669"/>
    <property type="project" value="InterPro"/>
</dbReference>
<dbReference type="InterPro" id="IPR016151">
    <property type="entry name" value="DNA_mismatch_repair_MutS_N"/>
</dbReference>
<dbReference type="AlphaFoldDB" id="A0AAE0KS97"/>
<dbReference type="InterPro" id="IPR053276">
    <property type="entry name" value="MtDNA_mismatch_repair_MutS"/>
</dbReference>